<comment type="caution">
    <text evidence="5">Lacks conserved residue(s) required for the propagation of feature annotation.</text>
</comment>
<dbReference type="InterPro" id="IPR033752">
    <property type="entry name" value="MetA_family"/>
</dbReference>
<accession>A0ABU8XQB5</accession>
<dbReference type="EC" id="2.3.1.31" evidence="5"/>
<evidence type="ECO:0000313" key="6">
    <source>
        <dbReference type="EMBL" id="MEK0083274.1"/>
    </source>
</evidence>
<keyword evidence="7" id="KW-1185">Reference proteome</keyword>
<keyword evidence="5" id="KW-0486">Methionine biosynthesis</keyword>
<gene>
    <name evidence="6" type="primary">metA</name>
    <name evidence="5" type="synonym">metAA</name>
    <name evidence="6" type="ORF">U1T56_08920</name>
</gene>
<feature type="site" description="Important for acyl-CoA specificity" evidence="5">
    <location>
        <position position="111"/>
    </location>
</feature>
<dbReference type="EMBL" id="JBBLZC010000007">
    <property type="protein sequence ID" value="MEK0083274.1"/>
    <property type="molecule type" value="Genomic_DNA"/>
</dbReference>
<feature type="active site" description="Proton acceptor" evidence="5">
    <location>
        <position position="239"/>
    </location>
</feature>
<protein>
    <recommendedName>
        <fullName evidence="5">Homoserine O-acetyltransferase</fullName>
        <shortName evidence="5">HAT</shortName>
        <ecNumber evidence="5">2.3.1.31</ecNumber>
    </recommendedName>
    <alternativeName>
        <fullName evidence="5">Homoserine transacetylase</fullName>
        <shortName evidence="5">HTA</shortName>
    </alternativeName>
</protein>
<dbReference type="InterPro" id="IPR005697">
    <property type="entry name" value="HST_MetA"/>
</dbReference>
<sequence length="316" mass="36641">MPIKIPNDLPAFEKLQQEGVRLIGENEALRQDIRPMQIALLNLMPEKPKTETQLARLLGATPLQVELTLLTTSTYRPNTVPLSHLQAFYKTWDEVRDRKFDGLIVTGAPVEMLPFEEVKYWRELTEILDWSRTNVHTSFHICWGAQAALYHFHGVPKHILPTKRFGVYTHYVIERRDAQRPPLMRGFDDYFLVPVSRHTEVRAADLPKDAGLEILAVSNAAGLCLLHEPEHRTVYMFNHLEYDTYTLHDEYCRDKATRADVSLPVNYYPDDDPDKPPRNCWRAYAHLLFGNWINEMYQTTPYELERIGTVAQPQAA</sequence>
<dbReference type="PANTHER" id="PTHR20919:SF0">
    <property type="entry name" value="HOMOSERINE O-SUCCINYLTRANSFERASE"/>
    <property type="match status" value="1"/>
</dbReference>
<dbReference type="CDD" id="cd03131">
    <property type="entry name" value="GATase1_HTS"/>
    <property type="match status" value="1"/>
</dbReference>
<keyword evidence="4 5" id="KW-0012">Acyltransferase</keyword>
<comment type="subcellular location">
    <subcellularLocation>
        <location evidence="5">Cytoplasm</location>
    </subcellularLocation>
</comment>
<comment type="function">
    <text evidence="5">Transfers an acetyl group from acetyl-CoA to L-homoserine, forming acetyl-L-homoserine.</text>
</comment>
<evidence type="ECO:0000256" key="5">
    <source>
        <dbReference type="HAMAP-Rule" id="MF_00295"/>
    </source>
</evidence>
<evidence type="ECO:0000256" key="1">
    <source>
        <dbReference type="ARBA" id="ARBA00022490"/>
    </source>
</evidence>
<comment type="caution">
    <text evidence="6">The sequence shown here is derived from an EMBL/GenBank/DDBJ whole genome shotgun (WGS) entry which is preliminary data.</text>
</comment>
<name>A0ABU8XQB5_9PROT</name>
<feature type="site" description="Important for substrate specificity" evidence="5">
    <location>
        <position position="196"/>
    </location>
</feature>
<dbReference type="RefSeq" id="WP_418159119.1">
    <property type="nucleotide sequence ID" value="NZ_JBBLZC010000007.1"/>
</dbReference>
<keyword evidence="3 5" id="KW-0808">Transferase</keyword>
<feature type="active site" description="Acyl-thioester intermediate" evidence="5">
    <location>
        <position position="142"/>
    </location>
</feature>
<evidence type="ECO:0000256" key="3">
    <source>
        <dbReference type="ARBA" id="ARBA00022679"/>
    </source>
</evidence>
<feature type="active site" evidence="5">
    <location>
        <position position="241"/>
    </location>
</feature>
<dbReference type="Proteomes" id="UP001375743">
    <property type="component" value="Unassembled WGS sequence"/>
</dbReference>
<keyword evidence="1 5" id="KW-0963">Cytoplasm</keyword>
<dbReference type="SUPFAM" id="SSF52317">
    <property type="entry name" value="Class I glutamine amidotransferase-like"/>
    <property type="match status" value="1"/>
</dbReference>
<dbReference type="Gene3D" id="3.40.50.880">
    <property type="match status" value="1"/>
</dbReference>
<organism evidence="6 7">
    <name type="scientific">Benzoatithermus flavus</name>
    <dbReference type="NCBI Taxonomy" id="3108223"/>
    <lineage>
        <taxon>Bacteria</taxon>
        <taxon>Pseudomonadati</taxon>
        <taxon>Pseudomonadota</taxon>
        <taxon>Alphaproteobacteria</taxon>
        <taxon>Geminicoccales</taxon>
        <taxon>Geminicoccaceae</taxon>
        <taxon>Benzoatithermus</taxon>
    </lineage>
</organism>
<evidence type="ECO:0000256" key="2">
    <source>
        <dbReference type="ARBA" id="ARBA00022605"/>
    </source>
</evidence>
<dbReference type="InterPro" id="IPR029062">
    <property type="entry name" value="Class_I_gatase-like"/>
</dbReference>
<reference evidence="6 7" key="1">
    <citation type="submission" date="2024-01" db="EMBL/GenBank/DDBJ databases">
        <title>Multi-omics insights into the function and evolution of sodium benzoate biodegradation pathways in Benzoatithermus flavus gen. nov., sp. nov. from hot spring.</title>
        <authorList>
            <person name="Hu C.-J."/>
            <person name="Li W.-J."/>
        </authorList>
    </citation>
    <scope>NUCLEOTIDE SEQUENCE [LARGE SCALE GENOMIC DNA]</scope>
    <source>
        <strain evidence="6 7">SYSU G07066</strain>
    </source>
</reference>
<dbReference type="PANTHER" id="PTHR20919">
    <property type="entry name" value="HOMOSERINE O-SUCCINYLTRANSFERASE"/>
    <property type="match status" value="1"/>
</dbReference>
<comment type="pathway">
    <text evidence="5">Amino-acid biosynthesis; L-methionine biosynthesis via de novo pathway; O-acetyl-L-homoserine from L-homoserine: step 1/1.</text>
</comment>
<evidence type="ECO:0000313" key="7">
    <source>
        <dbReference type="Proteomes" id="UP001375743"/>
    </source>
</evidence>
<keyword evidence="2 5" id="KW-0028">Amino-acid biosynthesis</keyword>
<dbReference type="NCBIfam" id="TIGR01001">
    <property type="entry name" value="metA"/>
    <property type="match status" value="1"/>
</dbReference>
<feature type="binding site" evidence="5">
    <location>
        <position position="253"/>
    </location>
    <ligand>
        <name>substrate</name>
    </ligand>
</feature>
<comment type="similarity">
    <text evidence="5">Belongs to the MetA family.</text>
</comment>
<feature type="binding site" evidence="5">
    <location>
        <position position="196"/>
    </location>
    <ligand>
        <name>substrate</name>
    </ligand>
</feature>
<dbReference type="GO" id="GO:0008899">
    <property type="term" value="F:homoserine O-succinyltransferase activity"/>
    <property type="evidence" value="ECO:0007669"/>
    <property type="project" value="UniProtKB-EC"/>
</dbReference>
<comment type="catalytic activity">
    <reaction evidence="5">
        <text>L-homoserine + acetyl-CoA = O-acetyl-L-homoserine + CoA</text>
        <dbReference type="Rhea" id="RHEA:13701"/>
        <dbReference type="ChEBI" id="CHEBI:57287"/>
        <dbReference type="ChEBI" id="CHEBI:57288"/>
        <dbReference type="ChEBI" id="CHEBI:57476"/>
        <dbReference type="ChEBI" id="CHEBI:57716"/>
        <dbReference type="EC" id="2.3.1.31"/>
    </reaction>
</comment>
<evidence type="ECO:0000256" key="4">
    <source>
        <dbReference type="ARBA" id="ARBA00023315"/>
    </source>
</evidence>
<dbReference type="Pfam" id="PF04204">
    <property type="entry name" value="HTS"/>
    <property type="match status" value="1"/>
</dbReference>
<proteinExistence type="inferred from homology"/>
<dbReference type="PIRSF" id="PIRSF000450">
    <property type="entry name" value="H_ser_succinyltr"/>
    <property type="match status" value="1"/>
</dbReference>
<dbReference type="HAMAP" id="MF_00295">
    <property type="entry name" value="MetA_acyltransf"/>
    <property type="match status" value="1"/>
</dbReference>
<feature type="binding site" evidence="5">
    <location>
        <position position="163"/>
    </location>
    <ligand>
        <name>substrate</name>
    </ligand>
</feature>